<evidence type="ECO:0000313" key="3">
    <source>
        <dbReference type="Proteomes" id="UP000054845"/>
    </source>
</evidence>
<sequence length="92" mass="10040">MAAAKGQGRSGKDGEAAGQERSNRRARTNNPSREAVKRKPAPKRKGKRRKEEASTLDYNNESDSGESNLTDLSDLEQCALPTVEPSEPRAQT</sequence>
<evidence type="ECO:0000313" key="2">
    <source>
        <dbReference type="EMBL" id="CEH14050.1"/>
    </source>
</evidence>
<name>A0A0N7L9K6_9BASI</name>
<organism evidence="2 3">
    <name type="scientific">Ceraceosorus bombacis</name>
    <dbReference type="NCBI Taxonomy" id="401625"/>
    <lineage>
        <taxon>Eukaryota</taxon>
        <taxon>Fungi</taxon>
        <taxon>Dikarya</taxon>
        <taxon>Basidiomycota</taxon>
        <taxon>Ustilaginomycotina</taxon>
        <taxon>Exobasidiomycetes</taxon>
        <taxon>Ceraceosorales</taxon>
        <taxon>Ceraceosoraceae</taxon>
        <taxon>Ceraceosorus</taxon>
    </lineage>
</organism>
<protein>
    <submittedName>
        <fullName evidence="2">Uncharacterized protein</fullName>
    </submittedName>
</protein>
<dbReference type="Proteomes" id="UP000054845">
    <property type="component" value="Unassembled WGS sequence"/>
</dbReference>
<accession>A0A0N7L9K6</accession>
<dbReference type="EMBL" id="CCYA01000238">
    <property type="protein sequence ID" value="CEH14050.1"/>
    <property type="molecule type" value="Genomic_DNA"/>
</dbReference>
<feature type="compositionally biased region" description="Basic residues" evidence="1">
    <location>
        <begin position="36"/>
        <end position="48"/>
    </location>
</feature>
<evidence type="ECO:0000256" key="1">
    <source>
        <dbReference type="SAM" id="MobiDB-lite"/>
    </source>
</evidence>
<reference evidence="2 3" key="1">
    <citation type="submission" date="2014-09" db="EMBL/GenBank/DDBJ databases">
        <authorList>
            <person name="Magalhaes I.L.F."/>
            <person name="Oliveira U."/>
            <person name="Santos F.R."/>
            <person name="Vidigal T.H.D.A."/>
            <person name="Brescovit A.D."/>
            <person name="Santos A.J."/>
        </authorList>
    </citation>
    <scope>NUCLEOTIDE SEQUENCE [LARGE SCALE GENOMIC DNA]</scope>
</reference>
<feature type="compositionally biased region" description="Polar residues" evidence="1">
    <location>
        <begin position="56"/>
        <end position="71"/>
    </location>
</feature>
<feature type="region of interest" description="Disordered" evidence="1">
    <location>
        <begin position="1"/>
        <end position="92"/>
    </location>
</feature>
<proteinExistence type="predicted"/>
<keyword evidence="3" id="KW-1185">Reference proteome</keyword>
<dbReference type="AlphaFoldDB" id="A0A0N7L9K6"/>